<dbReference type="Proteomes" id="UP000831113">
    <property type="component" value="Chromosome"/>
</dbReference>
<gene>
    <name evidence="1" type="ORF">MTX78_10215</name>
</gene>
<keyword evidence="2" id="KW-1185">Reference proteome</keyword>
<proteinExistence type="predicted"/>
<evidence type="ECO:0000313" key="1">
    <source>
        <dbReference type="EMBL" id="UOG76955.1"/>
    </source>
</evidence>
<dbReference type="EMBL" id="CP094669">
    <property type="protein sequence ID" value="UOG76955.1"/>
    <property type="molecule type" value="Genomic_DNA"/>
</dbReference>
<name>A0ABY4D3F5_9BACT</name>
<evidence type="ECO:0000313" key="2">
    <source>
        <dbReference type="Proteomes" id="UP000831113"/>
    </source>
</evidence>
<accession>A0ABY4D3F5</accession>
<reference evidence="1 2" key="1">
    <citation type="submission" date="2022-03" db="EMBL/GenBank/DDBJ databases">
        <title>Hymenobactersp. isolated from the air.</title>
        <authorList>
            <person name="Won M."/>
            <person name="Kwon S.-W."/>
        </authorList>
    </citation>
    <scope>NUCLEOTIDE SEQUENCE [LARGE SCALE GENOMIC DNA]</scope>
    <source>
        <strain evidence="1 2">KACC 21982</strain>
    </source>
</reference>
<protein>
    <submittedName>
        <fullName evidence="1">Uncharacterized protein</fullName>
    </submittedName>
</protein>
<dbReference type="RefSeq" id="WP_243802308.1">
    <property type="nucleotide sequence ID" value="NZ_CP094669.1"/>
</dbReference>
<organism evidence="1 2">
    <name type="scientific">Hymenobacter tibetensis</name>
    <dbReference type="NCBI Taxonomy" id="497967"/>
    <lineage>
        <taxon>Bacteria</taxon>
        <taxon>Pseudomonadati</taxon>
        <taxon>Bacteroidota</taxon>
        <taxon>Cytophagia</taxon>
        <taxon>Cytophagales</taxon>
        <taxon>Hymenobacteraceae</taxon>
        <taxon>Hymenobacter</taxon>
    </lineage>
</organism>
<sequence>MIYNEEFLGLLAKDRVIGDFPPFNNGNINEVEIYIKTIIGRLKDNYQIIVEPDYTYYGSGFASYISVKISKKDKSDTRTTHEKNRVTEWTQGLLLYVSNLAPYWYYGASDWTVSTENGKYVGGSAEFLGPDSINDIDYELWKTEIEKIKILFHQFRYNLLTKEELEKQVGFDLSIRTVLADKPYKVFDFFFHWED</sequence>